<dbReference type="EMBL" id="HG994361">
    <property type="protein sequence ID" value="CAF2182410.1"/>
    <property type="molecule type" value="Genomic_DNA"/>
</dbReference>
<proteinExistence type="predicted"/>
<protein>
    <submittedName>
        <fullName evidence="1">(rape) hypothetical protein</fullName>
    </submittedName>
</protein>
<dbReference type="AlphaFoldDB" id="A0A816YZH6"/>
<organism evidence="1">
    <name type="scientific">Brassica napus</name>
    <name type="common">Rape</name>
    <dbReference type="NCBI Taxonomy" id="3708"/>
    <lineage>
        <taxon>Eukaryota</taxon>
        <taxon>Viridiplantae</taxon>
        <taxon>Streptophyta</taxon>
        <taxon>Embryophyta</taxon>
        <taxon>Tracheophyta</taxon>
        <taxon>Spermatophyta</taxon>
        <taxon>Magnoliopsida</taxon>
        <taxon>eudicotyledons</taxon>
        <taxon>Gunneridae</taxon>
        <taxon>Pentapetalae</taxon>
        <taxon>rosids</taxon>
        <taxon>malvids</taxon>
        <taxon>Brassicales</taxon>
        <taxon>Brassicaceae</taxon>
        <taxon>Brassiceae</taxon>
        <taxon>Brassica</taxon>
    </lineage>
</organism>
<dbReference type="Proteomes" id="UP001295469">
    <property type="component" value="Chromosome A07"/>
</dbReference>
<reference evidence="1" key="1">
    <citation type="submission" date="2021-01" db="EMBL/GenBank/DDBJ databases">
        <authorList>
            <consortium name="Genoscope - CEA"/>
            <person name="William W."/>
        </authorList>
    </citation>
    <scope>NUCLEOTIDE SEQUENCE</scope>
</reference>
<sequence>MQLLSICDFKFLVQYYYLTVAKTISSRIRSDIWVS</sequence>
<accession>A0A816YZH6</accession>
<gene>
    <name evidence="1" type="ORF">DARMORV10_A07P29710.1</name>
</gene>
<evidence type="ECO:0000313" key="1">
    <source>
        <dbReference type="EMBL" id="CAF2182410.1"/>
    </source>
</evidence>
<name>A0A816YZH6_BRANA</name>